<dbReference type="PROSITE" id="PS51257">
    <property type="entry name" value="PROKAR_LIPOPROTEIN"/>
    <property type="match status" value="1"/>
</dbReference>
<organism evidence="1 2">
    <name type="scientific">Aureibaculum algae</name>
    <dbReference type="NCBI Taxonomy" id="2584122"/>
    <lineage>
        <taxon>Bacteria</taxon>
        <taxon>Pseudomonadati</taxon>
        <taxon>Bacteroidota</taxon>
        <taxon>Flavobacteriia</taxon>
        <taxon>Flavobacteriales</taxon>
        <taxon>Flavobacteriaceae</taxon>
        <taxon>Aureibaculum</taxon>
    </lineage>
</organism>
<evidence type="ECO:0000313" key="2">
    <source>
        <dbReference type="Proteomes" id="UP000306229"/>
    </source>
</evidence>
<dbReference type="KEGG" id="fbe:FF125_10150"/>
<gene>
    <name evidence="1" type="ORF">FF125_10150</name>
</gene>
<evidence type="ECO:0000313" key="1">
    <source>
        <dbReference type="EMBL" id="QCX38778.1"/>
    </source>
</evidence>
<accession>A0A5B7TRA8</accession>
<sequence length="389" mass="46160">MKKFTFILLSILTIGCANEVDIDGYWQGHFTFPKERVPALIKFENGKFIDFFGVYNDTVEYKRNDDKILFGNATTRSGVFKIKVNKNELTTFKNETDSIFVSLKKKQAERFIFDYLNDKNLKLELPDGHGIKRNIGPKYFRNPLYLSYIDSNLVANFLDTTVHVNSKYHILLRKLSDYSNHYENSLHINKVTLIIDKNLKMSDVNLISNQLRLAGYLKVYYYLKSDSYEKINFLSTKLRPISEIDYHKYNSEENQLSPPPPSFLLDYFKGEILRLYIDKNKVTLNDTIININKLNEFMKLKLLPNKELGVFYQISESSTYQDFIRFNDVIYNAYYDIRNVYLLQKYNISYRDNFDYDKDEIIESKKTFPMFLKQIDSIEYEKVKKFQKL</sequence>
<dbReference type="EMBL" id="CP040749">
    <property type="protein sequence ID" value="QCX38778.1"/>
    <property type="molecule type" value="Genomic_DNA"/>
</dbReference>
<dbReference type="Proteomes" id="UP000306229">
    <property type="component" value="Chromosome"/>
</dbReference>
<protein>
    <recommendedName>
        <fullName evidence="3">Lipoprotein</fullName>
    </recommendedName>
</protein>
<evidence type="ECO:0008006" key="3">
    <source>
        <dbReference type="Google" id="ProtNLM"/>
    </source>
</evidence>
<name>A0A5B7TRA8_9FLAO</name>
<dbReference type="RefSeq" id="WP_138949662.1">
    <property type="nucleotide sequence ID" value="NZ_CP040749.1"/>
</dbReference>
<reference evidence="1 2" key="1">
    <citation type="submission" date="2019-05" db="EMBL/GenBank/DDBJ databases">
        <title>Algicella ahnfeltiae gen. nov., sp. nov., a novel marine bacterium of the family Flavobacteriaceae isolated from a red alga.</title>
        <authorList>
            <person name="Nedashkovskaya O.I."/>
            <person name="Kukhlevskiy A.D."/>
            <person name="Kim S.-G."/>
            <person name="Zhukova N.V."/>
            <person name="Mikhailov V.V."/>
        </authorList>
    </citation>
    <scope>NUCLEOTIDE SEQUENCE [LARGE SCALE GENOMIC DNA]</scope>
    <source>
        <strain evidence="1 2">10Alg115</strain>
    </source>
</reference>
<dbReference type="AlphaFoldDB" id="A0A5B7TRA8"/>
<keyword evidence="2" id="KW-1185">Reference proteome</keyword>
<proteinExistence type="predicted"/>